<dbReference type="PANTHER" id="PTHR23526">
    <property type="entry name" value="INTEGRAL MEMBRANE TRANSPORT PROTEIN-RELATED"/>
    <property type="match status" value="1"/>
</dbReference>
<dbReference type="InterPro" id="IPR001958">
    <property type="entry name" value="Tet-R_TetA/multi-R_MdtG-like"/>
</dbReference>
<sequence>MTRQVAAVRGEPGRGGAGWLWWLMVCVVCTQTALNLARPLISYRAISLGGDALAIGLITAAYALLSLVVAVPLGRLTDRVARMGWIVAAGCLLLAAAPLLLAVAPSLGLIAAAGTVLGFGHIVFMIAGQGIIARASPERHLDRNFGWFTAATSVGQMAGPLIAGLLLGNARGAALHGPTTEALVVAAVIAACGLAGVAGLARSGPRTPARERDSAPPMPVGVLLRRPGVSAGLFVSLALLSSVDLLTAYLPLIAEQRGIAPSVAGLLLGVRAGFSILSRLLLSRLLDRWSRRALVVASALGAAGALAAVTVPFSGPWTMGAALAVGGFLLGVGQPLTMTMVVRAVPDDARSTALALRLWANRIGQVALPAGAGVAAASLGAAGALWFACGVLTLAAGAARTGRGG</sequence>
<evidence type="ECO:0000256" key="4">
    <source>
        <dbReference type="ARBA" id="ARBA00023136"/>
    </source>
</evidence>
<dbReference type="PANTHER" id="PTHR23526:SF4">
    <property type="entry name" value="INTEGRAL MEMBRANE TRANSPORT PROTEIN"/>
    <property type="match status" value="1"/>
</dbReference>
<keyword evidence="4 5" id="KW-0472">Membrane</keyword>
<dbReference type="InterPro" id="IPR020846">
    <property type="entry name" value="MFS_dom"/>
</dbReference>
<name>A0A2P8D9A8_9ACTN</name>
<keyword evidence="3 5" id="KW-1133">Transmembrane helix</keyword>
<evidence type="ECO:0000313" key="7">
    <source>
        <dbReference type="EMBL" id="PSK93799.1"/>
    </source>
</evidence>
<dbReference type="EMBL" id="PYGA01000016">
    <property type="protein sequence ID" value="PSK93799.1"/>
    <property type="molecule type" value="Genomic_DNA"/>
</dbReference>
<feature type="transmembrane region" description="Helical" evidence="5">
    <location>
        <begin position="110"/>
        <end position="133"/>
    </location>
</feature>
<feature type="transmembrane region" description="Helical" evidence="5">
    <location>
        <begin position="366"/>
        <end position="399"/>
    </location>
</feature>
<protein>
    <submittedName>
        <fullName evidence="7">Putative MFS family arabinose efflux permease</fullName>
    </submittedName>
</protein>
<feature type="transmembrane region" description="Helical" evidence="5">
    <location>
        <begin position="233"/>
        <end position="253"/>
    </location>
</feature>
<feature type="transmembrane region" description="Helical" evidence="5">
    <location>
        <begin position="259"/>
        <end position="282"/>
    </location>
</feature>
<feature type="transmembrane region" description="Helical" evidence="5">
    <location>
        <begin position="85"/>
        <end position="104"/>
    </location>
</feature>
<dbReference type="PROSITE" id="PS50850">
    <property type="entry name" value="MFS"/>
    <property type="match status" value="1"/>
</dbReference>
<feature type="transmembrane region" description="Helical" evidence="5">
    <location>
        <begin position="182"/>
        <end position="201"/>
    </location>
</feature>
<dbReference type="PRINTS" id="PR01035">
    <property type="entry name" value="TCRTETA"/>
</dbReference>
<evidence type="ECO:0000256" key="1">
    <source>
        <dbReference type="ARBA" id="ARBA00004651"/>
    </source>
</evidence>
<evidence type="ECO:0000256" key="3">
    <source>
        <dbReference type="ARBA" id="ARBA00022989"/>
    </source>
</evidence>
<dbReference type="Proteomes" id="UP000240542">
    <property type="component" value="Unassembled WGS sequence"/>
</dbReference>
<evidence type="ECO:0000256" key="2">
    <source>
        <dbReference type="ARBA" id="ARBA00022692"/>
    </source>
</evidence>
<dbReference type="GO" id="GO:0005886">
    <property type="term" value="C:plasma membrane"/>
    <property type="evidence" value="ECO:0007669"/>
    <property type="project" value="UniProtKB-SubCell"/>
</dbReference>
<feature type="domain" description="Major facilitator superfamily (MFS) profile" evidence="6">
    <location>
        <begin position="1"/>
        <end position="405"/>
    </location>
</feature>
<dbReference type="SUPFAM" id="SSF103473">
    <property type="entry name" value="MFS general substrate transporter"/>
    <property type="match status" value="1"/>
</dbReference>
<feature type="transmembrane region" description="Helical" evidence="5">
    <location>
        <begin position="145"/>
        <end position="170"/>
    </location>
</feature>
<dbReference type="InterPro" id="IPR052528">
    <property type="entry name" value="Sugar_transport-like"/>
</dbReference>
<dbReference type="GO" id="GO:0022857">
    <property type="term" value="F:transmembrane transporter activity"/>
    <property type="evidence" value="ECO:0007669"/>
    <property type="project" value="InterPro"/>
</dbReference>
<keyword evidence="2 5" id="KW-0812">Transmembrane</keyword>
<proteinExistence type="predicted"/>
<evidence type="ECO:0000313" key="8">
    <source>
        <dbReference type="Proteomes" id="UP000240542"/>
    </source>
</evidence>
<dbReference type="AlphaFoldDB" id="A0A2P8D9A8"/>
<accession>A0A2P8D9A8</accession>
<evidence type="ECO:0000259" key="6">
    <source>
        <dbReference type="PROSITE" id="PS50850"/>
    </source>
</evidence>
<dbReference type="Gene3D" id="1.20.1250.20">
    <property type="entry name" value="MFS general substrate transporter like domains"/>
    <property type="match status" value="1"/>
</dbReference>
<organism evidence="7 8">
    <name type="scientific">Murinocardiopsis flavida</name>
    <dbReference type="NCBI Taxonomy" id="645275"/>
    <lineage>
        <taxon>Bacteria</taxon>
        <taxon>Bacillati</taxon>
        <taxon>Actinomycetota</taxon>
        <taxon>Actinomycetes</taxon>
        <taxon>Streptosporangiales</taxon>
        <taxon>Nocardiopsidaceae</taxon>
        <taxon>Murinocardiopsis</taxon>
    </lineage>
</organism>
<dbReference type="Pfam" id="PF07690">
    <property type="entry name" value="MFS_1"/>
    <property type="match status" value="1"/>
</dbReference>
<dbReference type="InterPro" id="IPR036259">
    <property type="entry name" value="MFS_trans_sf"/>
</dbReference>
<dbReference type="OrthoDB" id="4612864at2"/>
<reference evidence="7 8" key="1">
    <citation type="submission" date="2018-03" db="EMBL/GenBank/DDBJ databases">
        <title>Genomic Encyclopedia of Archaeal and Bacterial Type Strains, Phase II (KMG-II): from individual species to whole genera.</title>
        <authorList>
            <person name="Goeker M."/>
        </authorList>
    </citation>
    <scope>NUCLEOTIDE SEQUENCE [LARGE SCALE GENOMIC DNA]</scope>
    <source>
        <strain evidence="7 8">DSM 45312</strain>
    </source>
</reference>
<feature type="transmembrane region" description="Helical" evidence="5">
    <location>
        <begin position="294"/>
        <end position="315"/>
    </location>
</feature>
<keyword evidence="8" id="KW-1185">Reference proteome</keyword>
<feature type="transmembrane region" description="Helical" evidence="5">
    <location>
        <begin position="53"/>
        <end position="73"/>
    </location>
</feature>
<dbReference type="InterPro" id="IPR011701">
    <property type="entry name" value="MFS"/>
</dbReference>
<comment type="caution">
    <text evidence="7">The sequence shown here is derived from an EMBL/GenBank/DDBJ whole genome shotgun (WGS) entry which is preliminary data.</text>
</comment>
<feature type="transmembrane region" description="Helical" evidence="5">
    <location>
        <begin position="20"/>
        <end position="41"/>
    </location>
</feature>
<comment type="subcellular location">
    <subcellularLocation>
        <location evidence="1">Cell membrane</location>
        <topology evidence="1">Multi-pass membrane protein</topology>
    </subcellularLocation>
</comment>
<feature type="transmembrane region" description="Helical" evidence="5">
    <location>
        <begin position="321"/>
        <end position="345"/>
    </location>
</feature>
<dbReference type="RefSeq" id="WP_106585049.1">
    <property type="nucleotide sequence ID" value="NZ_PYGA01000016.1"/>
</dbReference>
<evidence type="ECO:0000256" key="5">
    <source>
        <dbReference type="SAM" id="Phobius"/>
    </source>
</evidence>
<gene>
    <name evidence="7" type="ORF">CLV63_116206</name>
</gene>